<dbReference type="AlphaFoldDB" id="A0A1E1KMW4"/>
<reference evidence="3" key="1">
    <citation type="submission" date="2016-03" db="EMBL/GenBank/DDBJ databases">
        <authorList>
            <person name="Ploux O."/>
        </authorList>
    </citation>
    <scope>NUCLEOTIDE SEQUENCE [LARGE SCALE GENOMIC DNA]</scope>
    <source>
        <strain evidence="3">UK7</strain>
    </source>
</reference>
<feature type="signal peptide" evidence="1">
    <location>
        <begin position="1"/>
        <end position="18"/>
    </location>
</feature>
<comment type="caution">
    <text evidence="2">The sequence shown here is derived from an EMBL/GenBank/DDBJ whole genome shotgun (WGS) entry which is preliminary data.</text>
</comment>
<evidence type="ECO:0000313" key="2">
    <source>
        <dbReference type="EMBL" id="CZS99340.1"/>
    </source>
</evidence>
<evidence type="ECO:0008006" key="4">
    <source>
        <dbReference type="Google" id="ProtNLM"/>
    </source>
</evidence>
<gene>
    <name evidence="2" type="ORF">RCO7_14542</name>
</gene>
<organism evidence="2 3">
    <name type="scientific">Rhynchosporium graminicola</name>
    <dbReference type="NCBI Taxonomy" id="2792576"/>
    <lineage>
        <taxon>Eukaryota</taxon>
        <taxon>Fungi</taxon>
        <taxon>Dikarya</taxon>
        <taxon>Ascomycota</taxon>
        <taxon>Pezizomycotina</taxon>
        <taxon>Leotiomycetes</taxon>
        <taxon>Helotiales</taxon>
        <taxon>Ploettnerulaceae</taxon>
        <taxon>Rhynchosporium</taxon>
    </lineage>
</organism>
<keyword evidence="3" id="KW-1185">Reference proteome</keyword>
<protein>
    <recommendedName>
        <fullName evidence="4">Amino acid permease/ SLC12A domain-containing protein</fullName>
    </recommendedName>
</protein>
<accession>A0A1E1KMW4</accession>
<dbReference type="Proteomes" id="UP000178129">
    <property type="component" value="Unassembled WGS sequence"/>
</dbReference>
<name>A0A1E1KMW4_9HELO</name>
<evidence type="ECO:0000256" key="1">
    <source>
        <dbReference type="SAM" id="SignalP"/>
    </source>
</evidence>
<evidence type="ECO:0000313" key="3">
    <source>
        <dbReference type="Proteomes" id="UP000178129"/>
    </source>
</evidence>
<keyword evidence="1" id="KW-0732">Signal</keyword>
<dbReference type="EMBL" id="FJUW01000016">
    <property type="protein sequence ID" value="CZS99340.1"/>
    <property type="molecule type" value="Genomic_DNA"/>
</dbReference>
<feature type="chain" id="PRO_5009446134" description="Amino acid permease/ SLC12A domain-containing protein" evidence="1">
    <location>
        <begin position="19"/>
        <end position="96"/>
    </location>
</feature>
<proteinExistence type="predicted"/>
<dbReference type="InParanoid" id="A0A1E1KMW4"/>
<sequence>MSSFSPFLTLSTVGVVLAVLGTGALAVNGSYAIYAVRHVHYGRFGWRKALIVVFVVVDFFKRGEGGDDVMLVVEGEGRLGKGDRLMPGLLAIMFGC</sequence>